<protein>
    <submittedName>
        <fullName evidence="11">Zinc finger protein 658B</fullName>
    </submittedName>
</protein>
<gene>
    <name evidence="11" type="ORF">RR48_05976</name>
</gene>
<dbReference type="Proteomes" id="UP000053240">
    <property type="component" value="Unassembled WGS sequence"/>
</dbReference>
<organism evidence="11 12">
    <name type="scientific">Papilio machaon</name>
    <name type="common">Old World swallowtail butterfly</name>
    <dbReference type="NCBI Taxonomy" id="76193"/>
    <lineage>
        <taxon>Eukaryota</taxon>
        <taxon>Metazoa</taxon>
        <taxon>Ecdysozoa</taxon>
        <taxon>Arthropoda</taxon>
        <taxon>Hexapoda</taxon>
        <taxon>Insecta</taxon>
        <taxon>Pterygota</taxon>
        <taxon>Neoptera</taxon>
        <taxon>Endopterygota</taxon>
        <taxon>Lepidoptera</taxon>
        <taxon>Glossata</taxon>
        <taxon>Ditrysia</taxon>
        <taxon>Papilionoidea</taxon>
        <taxon>Papilionidae</taxon>
        <taxon>Papilioninae</taxon>
        <taxon>Papilio</taxon>
    </lineage>
</organism>
<feature type="domain" description="C2H2-type" evidence="10">
    <location>
        <begin position="103"/>
        <end position="131"/>
    </location>
</feature>
<dbReference type="GO" id="GO:0000981">
    <property type="term" value="F:DNA-binding transcription factor activity, RNA polymerase II-specific"/>
    <property type="evidence" value="ECO:0007669"/>
    <property type="project" value="TreeGrafter"/>
</dbReference>
<dbReference type="PANTHER" id="PTHR24388:SF53">
    <property type="entry name" value="CHORION TRANSCRIPTION FACTOR CF2-RELATED"/>
    <property type="match status" value="1"/>
</dbReference>
<dbReference type="GO" id="GO:0000978">
    <property type="term" value="F:RNA polymerase II cis-regulatory region sequence-specific DNA binding"/>
    <property type="evidence" value="ECO:0007669"/>
    <property type="project" value="TreeGrafter"/>
</dbReference>
<feature type="domain" description="C2H2-type" evidence="10">
    <location>
        <begin position="167"/>
        <end position="197"/>
    </location>
</feature>
<dbReference type="SMART" id="SM00355">
    <property type="entry name" value="ZnF_C2H2"/>
    <property type="match status" value="16"/>
</dbReference>
<dbReference type="InterPro" id="IPR022755">
    <property type="entry name" value="Znf_C2H2_jaz"/>
</dbReference>
<dbReference type="InterPro" id="IPR013087">
    <property type="entry name" value="Znf_C2H2_type"/>
</dbReference>
<evidence type="ECO:0000256" key="5">
    <source>
        <dbReference type="ARBA" id="ARBA00022833"/>
    </source>
</evidence>
<keyword evidence="12" id="KW-1185">Reference proteome</keyword>
<proteinExistence type="inferred from homology"/>
<feature type="signal peptide" evidence="9">
    <location>
        <begin position="1"/>
        <end position="19"/>
    </location>
</feature>
<dbReference type="PROSITE" id="PS00028">
    <property type="entry name" value="ZINC_FINGER_C2H2_1"/>
    <property type="match status" value="10"/>
</dbReference>
<keyword evidence="3" id="KW-0677">Repeat</keyword>
<feature type="chain" id="PRO_5005874222" evidence="9">
    <location>
        <begin position="20"/>
        <end position="573"/>
    </location>
</feature>
<feature type="domain" description="C2H2-type" evidence="10">
    <location>
        <begin position="365"/>
        <end position="393"/>
    </location>
</feature>
<keyword evidence="5" id="KW-0862">Zinc</keyword>
<dbReference type="Pfam" id="PF12171">
    <property type="entry name" value="zf-C2H2_jaz"/>
    <property type="match status" value="1"/>
</dbReference>
<name>A0A0N1IQA1_PAPMA</name>
<accession>A0A0N1IQA1</accession>
<dbReference type="EMBL" id="KQ459890">
    <property type="protein sequence ID" value="KPJ19590.1"/>
    <property type="molecule type" value="Genomic_DNA"/>
</dbReference>
<feature type="domain" description="C2H2-type" evidence="10">
    <location>
        <begin position="75"/>
        <end position="103"/>
    </location>
</feature>
<dbReference type="FunFam" id="3.30.160.60:FF:000446">
    <property type="entry name" value="Zinc finger protein"/>
    <property type="match status" value="1"/>
</dbReference>
<sequence length="573" mass="67636">MVTLNDFFLLFLYFFQDKGNYVCNVCKQRMDTDEKLFQHKKLHQIRYKCLICGITQKTCMRDHYNSYHSKVAVLYKCKSCPRTFTDRYYLRKHVTYRHKDRRVTCAHCMKTYANKDVLKNHIQLRHPTVFPPAELKKSIVCNECGKAFKSPSQLKAHSLKHSSEKKFYCVECDKSFKSENTLKQHLKLTARHVNPSELQYLCTQCDRRFGIKRDLERHMNRIHLNIRPYKCDLCEKAFNNSWCVKKHKKISHEGYKRPYIFPCTMCDKIFDTEKENKEHYKYTNVKIEQIENEDASQPKFSEVVDNSDYDDNLSLSFIKKSKEDIHKNEKMIIISNINAENVISRTYKVASDIVRHGRVHDDLKVPCKFRCGYSTVYKGALKQHEKRHKKEYTYTCDKCNKGFEVLTWYEQHQNIHTGDKPFVCNICGVAFHMDRYLQVHIRSVHPQSYVSERFLCVHCSKPCSSKKALTLHLKEHGITSKFLCDICGKVFSEARLLRIHKRMHLGIRPYSCSICKKTFAKRSNLTVHAQTHSGERSHACESCGKRYTQRGTLLRHVQRFHKGTSLEVVRNET</sequence>
<evidence type="ECO:0000256" key="3">
    <source>
        <dbReference type="ARBA" id="ARBA00022737"/>
    </source>
</evidence>
<evidence type="ECO:0000256" key="7">
    <source>
        <dbReference type="ARBA" id="ARBA00037948"/>
    </source>
</evidence>
<dbReference type="PROSITE" id="PS50157">
    <property type="entry name" value="ZINC_FINGER_C2H2_2"/>
    <property type="match status" value="12"/>
</dbReference>
<dbReference type="AlphaFoldDB" id="A0A0N1IQA1"/>
<reference evidence="11 12" key="1">
    <citation type="journal article" date="2015" name="Nat. Commun.">
        <title>Outbred genome sequencing and CRISPR/Cas9 gene editing in butterflies.</title>
        <authorList>
            <person name="Li X."/>
            <person name="Fan D."/>
            <person name="Zhang W."/>
            <person name="Liu G."/>
            <person name="Zhang L."/>
            <person name="Zhao L."/>
            <person name="Fang X."/>
            <person name="Chen L."/>
            <person name="Dong Y."/>
            <person name="Chen Y."/>
            <person name="Ding Y."/>
            <person name="Zhao R."/>
            <person name="Feng M."/>
            <person name="Zhu Y."/>
            <person name="Feng Y."/>
            <person name="Jiang X."/>
            <person name="Zhu D."/>
            <person name="Xiang H."/>
            <person name="Feng X."/>
            <person name="Li S."/>
            <person name="Wang J."/>
            <person name="Zhang G."/>
            <person name="Kronforst M.R."/>
            <person name="Wang W."/>
        </authorList>
    </citation>
    <scope>NUCLEOTIDE SEQUENCE [LARGE SCALE GENOMIC DNA]</scope>
    <source>
        <strain evidence="11">Ya'a_city_454_Pm</strain>
        <tissue evidence="11">Whole body</tissue>
    </source>
</reference>
<dbReference type="SUPFAM" id="SSF57667">
    <property type="entry name" value="beta-beta-alpha zinc fingers"/>
    <property type="match status" value="8"/>
</dbReference>
<comment type="subcellular location">
    <subcellularLocation>
        <location evidence="1">Nucleus</location>
    </subcellularLocation>
</comment>
<keyword evidence="4 8" id="KW-0863">Zinc-finger</keyword>
<evidence type="ECO:0000256" key="4">
    <source>
        <dbReference type="ARBA" id="ARBA00022771"/>
    </source>
</evidence>
<keyword evidence="2" id="KW-0479">Metal-binding</keyword>
<feature type="domain" description="C2H2-type" evidence="10">
    <location>
        <begin position="510"/>
        <end position="537"/>
    </location>
</feature>
<evidence type="ECO:0000256" key="6">
    <source>
        <dbReference type="ARBA" id="ARBA00023242"/>
    </source>
</evidence>
<dbReference type="FunFam" id="3.30.160.60:FF:000145">
    <property type="entry name" value="Zinc finger protein 574"/>
    <property type="match status" value="1"/>
</dbReference>
<dbReference type="InterPro" id="IPR036236">
    <property type="entry name" value="Znf_C2H2_sf"/>
</dbReference>
<feature type="domain" description="C2H2-type" evidence="10">
    <location>
        <begin position="139"/>
        <end position="166"/>
    </location>
</feature>
<evidence type="ECO:0000256" key="2">
    <source>
        <dbReference type="ARBA" id="ARBA00022723"/>
    </source>
</evidence>
<evidence type="ECO:0000313" key="11">
    <source>
        <dbReference type="EMBL" id="KPJ19590.1"/>
    </source>
</evidence>
<evidence type="ECO:0000256" key="9">
    <source>
        <dbReference type="SAM" id="SignalP"/>
    </source>
</evidence>
<comment type="similarity">
    <text evidence="7">Belongs to the snail C2H2-type zinc-finger protein family.</text>
</comment>
<feature type="domain" description="C2H2-type" evidence="10">
    <location>
        <begin position="229"/>
        <end position="257"/>
    </location>
</feature>
<feature type="domain" description="C2H2-type" evidence="10">
    <location>
        <begin position="422"/>
        <end position="445"/>
    </location>
</feature>
<dbReference type="Pfam" id="PF00096">
    <property type="entry name" value="zf-C2H2"/>
    <property type="match status" value="7"/>
</dbReference>
<evidence type="ECO:0000313" key="12">
    <source>
        <dbReference type="Proteomes" id="UP000053240"/>
    </source>
</evidence>
<feature type="domain" description="C2H2-type" evidence="10">
    <location>
        <begin position="482"/>
        <end position="509"/>
    </location>
</feature>
<dbReference type="InterPro" id="IPR050527">
    <property type="entry name" value="Snail/Krueppel_Znf"/>
</dbReference>
<dbReference type="PANTHER" id="PTHR24388">
    <property type="entry name" value="ZINC FINGER PROTEIN"/>
    <property type="match status" value="1"/>
</dbReference>
<evidence type="ECO:0000259" key="10">
    <source>
        <dbReference type="PROSITE" id="PS50157"/>
    </source>
</evidence>
<evidence type="ECO:0000256" key="8">
    <source>
        <dbReference type="PROSITE-ProRule" id="PRU00042"/>
    </source>
</evidence>
<dbReference type="Gene3D" id="3.30.160.60">
    <property type="entry name" value="Classic Zinc Finger"/>
    <property type="match status" value="10"/>
</dbReference>
<feature type="domain" description="C2H2-type" evidence="10">
    <location>
        <begin position="538"/>
        <end position="566"/>
    </location>
</feature>
<keyword evidence="9" id="KW-0732">Signal</keyword>
<dbReference type="GO" id="GO:0008270">
    <property type="term" value="F:zinc ion binding"/>
    <property type="evidence" value="ECO:0007669"/>
    <property type="project" value="UniProtKB-KW"/>
</dbReference>
<dbReference type="InParanoid" id="A0A0N1IQA1"/>
<keyword evidence="6" id="KW-0539">Nucleus</keyword>
<feature type="domain" description="C2H2-type" evidence="10">
    <location>
        <begin position="200"/>
        <end position="228"/>
    </location>
</feature>
<evidence type="ECO:0000256" key="1">
    <source>
        <dbReference type="ARBA" id="ARBA00004123"/>
    </source>
</evidence>
<feature type="domain" description="C2H2-type" evidence="10">
    <location>
        <begin position="394"/>
        <end position="421"/>
    </location>
</feature>
<dbReference type="GO" id="GO:0005634">
    <property type="term" value="C:nucleus"/>
    <property type="evidence" value="ECO:0007669"/>
    <property type="project" value="UniProtKB-SubCell"/>
</dbReference>